<gene>
    <name evidence="1" type="ORF">MM171A02438_0004</name>
</gene>
<dbReference type="EMBL" id="MT143915">
    <property type="protein sequence ID" value="QJH92730.1"/>
    <property type="molecule type" value="Genomic_DNA"/>
</dbReference>
<name>A0A6M3X4M4_9ZZZZ</name>
<sequence length="248" mass="27449">MSNSISITKLEEGFIVKDLETNLEYGATKERMIQKVKSLLGITAKKKPVVKLKPKPKPKSQEPSDPITASLAAAALGQPITETGFVLKEITFPDNLTDLQEHKQGKTSWHTSKDSTAIRITREGYDTAVELSITDLKYLYDNPIAAKGIIHKFGTDVYQNKAVVLRAFLREIPYPMEVPASIPEAPAPEVPEEKGSVDGTCDDIMFDSCVNNNPENCRFCVKQSRFQDKKKIAAMKPSRPQLKATVGL</sequence>
<evidence type="ECO:0000313" key="1">
    <source>
        <dbReference type="EMBL" id="QJH92730.1"/>
    </source>
</evidence>
<protein>
    <submittedName>
        <fullName evidence="1">Uncharacterized protein</fullName>
    </submittedName>
</protein>
<reference evidence="1" key="1">
    <citation type="submission" date="2020-03" db="EMBL/GenBank/DDBJ databases">
        <title>The deep terrestrial virosphere.</title>
        <authorList>
            <person name="Holmfeldt K."/>
            <person name="Nilsson E."/>
            <person name="Simone D."/>
            <person name="Lopez-Fernandez M."/>
            <person name="Wu X."/>
            <person name="de Brujin I."/>
            <person name="Lundin D."/>
            <person name="Andersson A."/>
            <person name="Bertilsson S."/>
            <person name="Dopson M."/>
        </authorList>
    </citation>
    <scope>NUCLEOTIDE SEQUENCE</scope>
    <source>
        <strain evidence="1">MM171A02438</strain>
    </source>
</reference>
<proteinExistence type="predicted"/>
<organism evidence="1">
    <name type="scientific">viral metagenome</name>
    <dbReference type="NCBI Taxonomy" id="1070528"/>
    <lineage>
        <taxon>unclassified sequences</taxon>
        <taxon>metagenomes</taxon>
        <taxon>organismal metagenomes</taxon>
    </lineage>
</organism>
<dbReference type="AlphaFoldDB" id="A0A6M3X4M4"/>
<accession>A0A6M3X4M4</accession>